<dbReference type="OrthoDB" id="482277at2"/>
<dbReference type="AlphaFoldDB" id="A0A399REH6"/>
<dbReference type="Gene3D" id="3.10.490.10">
    <property type="entry name" value="Gamma-glutamyl cyclotransferase-like"/>
    <property type="match status" value="1"/>
</dbReference>
<dbReference type="SUPFAM" id="SSF110857">
    <property type="entry name" value="Gamma-glutamyl cyclotransferase-like"/>
    <property type="match status" value="1"/>
</dbReference>
<accession>A0A399REH6</accession>
<dbReference type="InterPro" id="IPR036568">
    <property type="entry name" value="GGCT-like_sf"/>
</dbReference>
<keyword evidence="3" id="KW-1185">Reference proteome</keyword>
<dbReference type="EMBL" id="QWFX01000006">
    <property type="protein sequence ID" value="RIJ29976.1"/>
    <property type="molecule type" value="Genomic_DNA"/>
</dbReference>
<dbReference type="RefSeq" id="WP_119375294.1">
    <property type="nucleotide sequence ID" value="NZ_QWFX01000006.1"/>
</dbReference>
<dbReference type="GO" id="GO:0016740">
    <property type="term" value="F:transferase activity"/>
    <property type="evidence" value="ECO:0007669"/>
    <property type="project" value="UniProtKB-KW"/>
</dbReference>
<dbReference type="Proteomes" id="UP000266385">
    <property type="component" value="Unassembled WGS sequence"/>
</dbReference>
<feature type="domain" description="Gamma-glutamylcyclotransferase AIG2-like" evidence="1">
    <location>
        <begin position="13"/>
        <end position="133"/>
    </location>
</feature>
<name>A0A399REH6_9PROT</name>
<organism evidence="2 3">
    <name type="scientific">Henriciella mobilis</name>
    <dbReference type="NCBI Taxonomy" id="2305467"/>
    <lineage>
        <taxon>Bacteria</taxon>
        <taxon>Pseudomonadati</taxon>
        <taxon>Pseudomonadota</taxon>
        <taxon>Alphaproteobacteria</taxon>
        <taxon>Hyphomonadales</taxon>
        <taxon>Hyphomonadaceae</taxon>
        <taxon>Henriciella</taxon>
    </lineage>
</organism>
<reference evidence="2 3" key="1">
    <citation type="submission" date="2018-08" db="EMBL/GenBank/DDBJ databases">
        <title>Henriciella mobilis sp. nov., isolated from seawater.</title>
        <authorList>
            <person name="Cheng H."/>
            <person name="Wu Y.-H."/>
            <person name="Xu X.-W."/>
            <person name="Guo L.-L."/>
        </authorList>
    </citation>
    <scope>NUCLEOTIDE SEQUENCE [LARGE SCALE GENOMIC DNA]</scope>
    <source>
        <strain evidence="2 3">JN25</strain>
    </source>
</reference>
<proteinExistence type="predicted"/>
<sequence length="142" mass="16067">MIAPPVSSGDQFIFYGLLKQGAAGAPAHLDFPRHGEFLGPCRFRGRMLDLGGFPGVVPGEDICHGMLYRLDHARLARQMDDFEDIRPGDPKGSLYRREKTDLIDDFGRPYGKAWIYIYNQKTDGYPVLEDGNWPLEKGRPRI</sequence>
<evidence type="ECO:0000259" key="1">
    <source>
        <dbReference type="Pfam" id="PF06094"/>
    </source>
</evidence>
<comment type="caution">
    <text evidence="2">The sequence shown here is derived from an EMBL/GenBank/DDBJ whole genome shotgun (WGS) entry which is preliminary data.</text>
</comment>
<dbReference type="Pfam" id="PF06094">
    <property type="entry name" value="GGACT"/>
    <property type="match status" value="1"/>
</dbReference>
<gene>
    <name evidence="2" type="ORF">D1223_04745</name>
</gene>
<evidence type="ECO:0000313" key="3">
    <source>
        <dbReference type="Proteomes" id="UP000266385"/>
    </source>
</evidence>
<dbReference type="InterPro" id="IPR013024">
    <property type="entry name" value="GGCT-like"/>
</dbReference>
<dbReference type="InterPro" id="IPR009288">
    <property type="entry name" value="AIG2-like_dom"/>
</dbReference>
<evidence type="ECO:0000313" key="2">
    <source>
        <dbReference type="EMBL" id="RIJ29976.1"/>
    </source>
</evidence>
<dbReference type="CDD" id="cd06661">
    <property type="entry name" value="GGCT_like"/>
    <property type="match status" value="1"/>
</dbReference>
<protein>
    <submittedName>
        <fullName evidence="2">Gamma-glutamylcyclotransferase</fullName>
    </submittedName>
</protein>
<keyword evidence="2" id="KW-0808">Transferase</keyword>